<comment type="caution">
    <text evidence="5">The sequence shown here is derived from an EMBL/GenBank/DDBJ whole genome shotgun (WGS) entry which is preliminary data.</text>
</comment>
<dbReference type="Pfam" id="PF25597">
    <property type="entry name" value="SH3_retrovirus"/>
    <property type="match status" value="1"/>
</dbReference>
<feature type="domain" description="Reverse transcriptase Ty1/copia-type" evidence="2">
    <location>
        <begin position="1017"/>
        <end position="1123"/>
    </location>
</feature>
<dbReference type="InterPro" id="IPR013103">
    <property type="entry name" value="RVT_2"/>
</dbReference>
<dbReference type="EMBL" id="BKCJ010198000">
    <property type="protein sequence ID" value="GEY66207.1"/>
    <property type="molecule type" value="Genomic_DNA"/>
</dbReference>
<evidence type="ECO:0000313" key="5">
    <source>
        <dbReference type="EMBL" id="GEY66207.1"/>
    </source>
</evidence>
<dbReference type="InterPro" id="IPR057670">
    <property type="entry name" value="SH3_retrovirus"/>
</dbReference>
<dbReference type="Pfam" id="PF07727">
    <property type="entry name" value="RVT_2"/>
    <property type="match status" value="1"/>
</dbReference>
<dbReference type="PANTHER" id="PTHR11439">
    <property type="entry name" value="GAG-POL-RELATED RETROTRANSPOSON"/>
    <property type="match status" value="1"/>
</dbReference>
<evidence type="ECO:0000259" key="4">
    <source>
        <dbReference type="Pfam" id="PF25597"/>
    </source>
</evidence>
<dbReference type="Pfam" id="PF14244">
    <property type="entry name" value="Retrotran_gag_3"/>
    <property type="match status" value="1"/>
</dbReference>
<dbReference type="AlphaFoldDB" id="A0A699HQ57"/>
<feature type="region of interest" description="Disordered" evidence="1">
    <location>
        <begin position="146"/>
        <end position="178"/>
    </location>
</feature>
<evidence type="ECO:0000259" key="2">
    <source>
        <dbReference type="Pfam" id="PF07727"/>
    </source>
</evidence>
<feature type="domain" description="Retroviral polymerase SH3-like" evidence="4">
    <location>
        <begin position="40"/>
        <end position="101"/>
    </location>
</feature>
<dbReference type="PANTHER" id="PTHR11439:SF498">
    <property type="entry name" value="DNAK FAMILY PROTEIN"/>
    <property type="match status" value="1"/>
</dbReference>
<dbReference type="CDD" id="cd09272">
    <property type="entry name" value="RNase_HI_RT_Ty1"/>
    <property type="match status" value="2"/>
</dbReference>
<name>A0A699HQ57_TANCI</name>
<reference evidence="5" key="1">
    <citation type="journal article" date="2019" name="Sci. Rep.">
        <title>Draft genome of Tanacetum cinerariifolium, the natural source of mosquito coil.</title>
        <authorList>
            <person name="Yamashiro T."/>
            <person name="Shiraishi A."/>
            <person name="Satake H."/>
            <person name="Nakayama K."/>
        </authorList>
    </citation>
    <scope>NUCLEOTIDE SEQUENCE</scope>
</reference>
<feature type="region of interest" description="Disordered" evidence="1">
    <location>
        <begin position="590"/>
        <end position="623"/>
    </location>
</feature>
<feature type="region of interest" description="Disordered" evidence="1">
    <location>
        <begin position="853"/>
        <end position="882"/>
    </location>
</feature>
<accession>A0A699HQ57</accession>
<evidence type="ECO:0000256" key="1">
    <source>
        <dbReference type="SAM" id="MobiDB-lite"/>
    </source>
</evidence>
<sequence length="1201" mass="134594">MCGIILPKILGCSGLDNKEGEGTGFYLKRPTYDHLRVFGCLGLVSNPSRTADKFNPRGVPCVFLGYPSSQKGYKFYNLTTKSTFVSRDVVFYEDVFPFAADSINNFLTPLPITFPYQSKSTIDCDEFIFDTPHVIVNTITSALPIPSTESQSNKNNPPIPNTPSVTQTTNVPSRKSTRAKTLLPKLNDVVLHHTPRAKKQVVVSISSTKVEYRAMALICCEVTWLVSLFKDLGITNLKPVDLHCDNQVCLYIAANPVFHARTKHIEVDCHFVRDQLKSGKINPSYVNTKEQLADVFTKVITMEQHNKLLSKLGVVKPTNSQLEGECEIGIMAIMIGSLDQGNPLYLHANDSNCASICYVKLTGVDNCRIWASAMKLALQIKHKMGFITGTCVRTDYVASAPLLEQWDMCNVVVLNWILSSLSQEVYLGHVFSNNAATVWNELKDTYDRIDGSIVFNLLQKTNSFKQGGLPVSEYYHKLNSLWRENEILTKLLDYTCNARLEVANYDKMLKLMQFLMGLDDIYQPIRSSILTREVLPEAKDVFLIISKESHRGIPSSSGVYDNLLCKNCGLKGHTIDRCFKLVGYPPSFKRNPNLKPNTNGNFKSNNGDFRKGSSNNSKTKTSDNVSFTNEQVMKLMSLLNDKGSAGQSNMAEANQHMTNSIKDMVNLVDVSDLKLTVGHPNGTLTKITHVGNLKLNNDVMLFDVLVILEYTGRVLGTGSEFGGLYLFDKEYNESTIANNSPCEVCHKAKQTRDSFPLSENKSTVFGQLMHPDVWGPYKVISTEGFRYFLTISDDYSRLHSSVLNGKSPFSLVYNKEPNLSHLRSFGYLCYVALIKGSDKFSKKSEKCVLIGPNDDEEGSSCRDGSIHKLGPSHSLDQPKVDEQIPTSCSGSDLQGSGSDGLVTATPIDENTSFEGNVGFNDQVPVFQNIFQNQTEEVNLRKSSRTTKLPAKFNKYVLDNKVKYGLNRYANHTHLDSQSRSFISNINKTLEPFLFEEASKDPNWISAMNDEMNALYENDTWYLVDLPFGRKPIGSKWVFKIKYKSDGEVDRFKARVVAKGFGQKEGLDYEETFNHVVKMGTVRCLLSLAVQNEWDIYQTDINNAFLYGDLIEEVYMLLPLGFFDPSDKRVLSGYCVFVNGCLVSWKSKKQVTLSKSMAAATCEIMWIVKIMSDLNIKNLLRAELYCDNKAAMQIAANPVMHE</sequence>
<feature type="domain" description="Retrotransposon Copia-like N-terminal" evidence="3">
    <location>
        <begin position="347"/>
        <end position="392"/>
    </location>
</feature>
<gene>
    <name evidence="5" type="ORF">Tci_438181</name>
</gene>
<protein>
    <submittedName>
        <fullName evidence="5">Uncharacterized protein</fullName>
    </submittedName>
</protein>
<feature type="compositionally biased region" description="Polar residues" evidence="1">
    <location>
        <begin position="146"/>
        <end position="174"/>
    </location>
</feature>
<organism evidence="5">
    <name type="scientific">Tanacetum cinerariifolium</name>
    <name type="common">Dalmatian daisy</name>
    <name type="synonym">Chrysanthemum cinerariifolium</name>
    <dbReference type="NCBI Taxonomy" id="118510"/>
    <lineage>
        <taxon>Eukaryota</taxon>
        <taxon>Viridiplantae</taxon>
        <taxon>Streptophyta</taxon>
        <taxon>Embryophyta</taxon>
        <taxon>Tracheophyta</taxon>
        <taxon>Spermatophyta</taxon>
        <taxon>Magnoliopsida</taxon>
        <taxon>eudicotyledons</taxon>
        <taxon>Gunneridae</taxon>
        <taxon>Pentapetalae</taxon>
        <taxon>asterids</taxon>
        <taxon>campanulids</taxon>
        <taxon>Asterales</taxon>
        <taxon>Asteraceae</taxon>
        <taxon>Asteroideae</taxon>
        <taxon>Anthemideae</taxon>
        <taxon>Anthemidinae</taxon>
        <taxon>Tanacetum</taxon>
    </lineage>
</organism>
<evidence type="ECO:0000259" key="3">
    <source>
        <dbReference type="Pfam" id="PF14244"/>
    </source>
</evidence>
<proteinExistence type="predicted"/>
<feature type="compositionally biased region" description="Polar residues" evidence="1">
    <location>
        <begin position="594"/>
        <end position="607"/>
    </location>
</feature>
<dbReference type="InterPro" id="IPR029472">
    <property type="entry name" value="Copia-like_N"/>
</dbReference>